<comment type="caution">
    <text evidence="9">Lacks conserved residue(s) required for the propagation of feature annotation.</text>
</comment>
<evidence type="ECO:0000256" key="2">
    <source>
        <dbReference type="ARBA" id="ARBA00022606"/>
    </source>
</evidence>
<feature type="transmembrane region" description="Helical" evidence="9">
    <location>
        <begin position="148"/>
        <end position="172"/>
    </location>
</feature>
<dbReference type="Pfam" id="PF02949">
    <property type="entry name" value="7tm_6"/>
    <property type="match status" value="1"/>
</dbReference>
<dbReference type="GO" id="GO:0005549">
    <property type="term" value="F:odorant binding"/>
    <property type="evidence" value="ECO:0007669"/>
    <property type="project" value="InterPro"/>
</dbReference>
<proteinExistence type="evidence at transcript level"/>
<dbReference type="InterPro" id="IPR004117">
    <property type="entry name" value="7tm6_olfct_rcpt"/>
</dbReference>
<evidence type="ECO:0000256" key="1">
    <source>
        <dbReference type="ARBA" id="ARBA00004141"/>
    </source>
</evidence>
<evidence type="ECO:0000256" key="3">
    <source>
        <dbReference type="ARBA" id="ARBA00022692"/>
    </source>
</evidence>
<reference evidence="10" key="1">
    <citation type="submission" date="2020-01" db="EMBL/GenBank/DDBJ databases">
        <title>Identification and Expression Profiles Analysis of Chemosensory Genes from the Antennal Transcriptome of Ceracris kiangsu Tsai (Orthoptera: Acrididae).</title>
        <authorList>
            <person name="Li R."/>
            <person name="Jiang G.-f."/>
        </authorList>
    </citation>
    <scope>NUCLEOTIDE SEQUENCE</scope>
</reference>
<feature type="transmembrane region" description="Helical" evidence="9">
    <location>
        <begin position="211"/>
        <end position="231"/>
    </location>
</feature>
<dbReference type="PANTHER" id="PTHR21137:SF26">
    <property type="entry name" value="ODORANT RECEPTOR 10A-RELATED"/>
    <property type="match status" value="1"/>
</dbReference>
<name>A0A6M6DQ95_CERKI</name>
<evidence type="ECO:0000256" key="9">
    <source>
        <dbReference type="RuleBase" id="RU351113"/>
    </source>
</evidence>
<dbReference type="AlphaFoldDB" id="A0A6M6DQ95"/>
<keyword evidence="6 9" id="KW-0472">Membrane</keyword>
<evidence type="ECO:0000256" key="6">
    <source>
        <dbReference type="ARBA" id="ARBA00023136"/>
    </source>
</evidence>
<evidence type="ECO:0000256" key="4">
    <source>
        <dbReference type="ARBA" id="ARBA00022725"/>
    </source>
</evidence>
<dbReference type="GO" id="GO:0004984">
    <property type="term" value="F:olfactory receptor activity"/>
    <property type="evidence" value="ECO:0007669"/>
    <property type="project" value="InterPro"/>
</dbReference>
<feature type="transmembrane region" description="Helical" evidence="9">
    <location>
        <begin position="184"/>
        <end position="204"/>
    </location>
</feature>
<dbReference type="EMBL" id="MT072586">
    <property type="protein sequence ID" value="QJX74314.1"/>
    <property type="molecule type" value="mRNA"/>
</dbReference>
<keyword evidence="3 9" id="KW-0812">Transmembrane</keyword>
<keyword evidence="5 9" id="KW-1133">Transmembrane helix</keyword>
<keyword evidence="7 9" id="KW-0675">Receptor</keyword>
<dbReference type="GO" id="GO:0005886">
    <property type="term" value="C:plasma membrane"/>
    <property type="evidence" value="ECO:0007669"/>
    <property type="project" value="UniProtKB-SubCell"/>
</dbReference>
<comment type="similarity">
    <text evidence="9">Belongs to the insect chemoreceptor superfamily. Heteromeric odorant receptor channel (TC 1.A.69) family.</text>
</comment>
<organism evidence="10">
    <name type="scientific">Ceracris kiangsu</name>
    <name type="common">Yellow-spined bamboo locust</name>
    <name type="synonym">Rammeacris kiangsu</name>
    <dbReference type="NCBI Taxonomy" id="227354"/>
    <lineage>
        <taxon>Eukaryota</taxon>
        <taxon>Metazoa</taxon>
        <taxon>Ecdysozoa</taxon>
        <taxon>Arthropoda</taxon>
        <taxon>Hexapoda</taxon>
        <taxon>Insecta</taxon>
        <taxon>Pterygota</taxon>
        <taxon>Neoptera</taxon>
        <taxon>Polyneoptera</taxon>
        <taxon>Orthoptera</taxon>
        <taxon>Caelifera</taxon>
        <taxon>Acrididea</taxon>
        <taxon>Acridomorpha</taxon>
        <taxon>Acridoidea</taxon>
        <taxon>Acrididae</taxon>
        <taxon>Gomphocerinae</taxon>
        <taxon>Ceracris</taxon>
    </lineage>
</organism>
<accession>A0A6M6DQ95</accession>
<feature type="transmembrane region" description="Helical" evidence="9">
    <location>
        <begin position="284"/>
        <end position="304"/>
    </location>
</feature>
<keyword evidence="4 9" id="KW-0552">Olfaction</keyword>
<keyword evidence="2 9" id="KW-0716">Sensory transduction</keyword>
<evidence type="ECO:0000256" key="5">
    <source>
        <dbReference type="ARBA" id="ARBA00022989"/>
    </source>
</evidence>
<evidence type="ECO:0000313" key="10">
    <source>
        <dbReference type="EMBL" id="QJX74314.1"/>
    </source>
</evidence>
<dbReference type="GO" id="GO:0007165">
    <property type="term" value="P:signal transduction"/>
    <property type="evidence" value="ECO:0007669"/>
    <property type="project" value="UniProtKB-KW"/>
</dbReference>
<comment type="subcellular location">
    <subcellularLocation>
        <location evidence="9">Cell membrane</location>
        <topology evidence="9">Multi-pass membrane protein</topology>
    </subcellularLocation>
    <subcellularLocation>
        <location evidence="1">Membrane</location>
        <topology evidence="1">Multi-pass membrane protein</topology>
    </subcellularLocation>
</comment>
<evidence type="ECO:0000256" key="8">
    <source>
        <dbReference type="ARBA" id="ARBA00023224"/>
    </source>
</evidence>
<protein>
    <recommendedName>
        <fullName evidence="9">Odorant receptor</fullName>
    </recommendedName>
</protein>
<keyword evidence="8 9" id="KW-0807">Transducer</keyword>
<evidence type="ECO:0000256" key="7">
    <source>
        <dbReference type="ARBA" id="ARBA00023170"/>
    </source>
</evidence>
<sequence length="409" mass="45727">MEKQKERSFQVQDLGSGDGEDLSLDEVECSVLRQNIRLLYYMGLWPMESSWAYHCYTVFNLTSSAAIILMNVIGVCYSLSDIDQVTGALSTILPMSGGLINGLFLLKQRPTICRMVRTIDRLVASQRQYFQRDAQLDAIVARARRQTLLVTVGVSGYLFAIASYWIVIAFTLPPSLRVLPFVQLPWMPSSGLGLFWFTFAAQLYTAPFCSYTTLFVQFFFLAVMLHLSAQFKVLGSRFASLGRSLPSKAAVDSDVVYEELRLCVKTHQELLRFVRFLDDVMSPFAMMQFVAGTLAVCVVLFQAANNQDLNTNLKCAGWLPGPSLELFIYCGGAHEVVHGGEALVEAAYDCLWYNVAPRVGRTVRLVITRAQVPPVLTAGHLYPITRPTFVSLVNAAYSYYALLSQMQNK</sequence>
<feature type="transmembrane region" description="Helical" evidence="9">
    <location>
        <begin position="51"/>
        <end position="73"/>
    </location>
</feature>
<dbReference type="PANTHER" id="PTHR21137">
    <property type="entry name" value="ODORANT RECEPTOR"/>
    <property type="match status" value="1"/>
</dbReference>
<feature type="transmembrane region" description="Helical" evidence="9">
    <location>
        <begin position="85"/>
        <end position="106"/>
    </location>
</feature>